<dbReference type="FunFam" id="3.30.750.24:FF:000024">
    <property type="entry name" value="Sulfate permease 2"/>
    <property type="match status" value="1"/>
</dbReference>
<protein>
    <submittedName>
        <fullName evidence="8">Sulfate permease</fullName>
    </submittedName>
</protein>
<dbReference type="OrthoDB" id="288203at2759"/>
<dbReference type="PROSITE" id="PS50801">
    <property type="entry name" value="STAS"/>
    <property type="match status" value="1"/>
</dbReference>
<keyword evidence="4 6" id="KW-0472">Membrane</keyword>
<feature type="transmembrane region" description="Helical" evidence="6">
    <location>
        <begin position="176"/>
        <end position="200"/>
    </location>
</feature>
<evidence type="ECO:0000313" key="8">
    <source>
        <dbReference type="EMBL" id="RJE25545.1"/>
    </source>
</evidence>
<sequence>MSEIKTKVGHGLAKALGIKLAYRDPLGAHSDPVTRGESAFSVGTADTFSYLEPEPTTGEWIREHFPSLRELGIYFYNLFPFLRWITKYNWQWFVGDLVAGITVGCVVVPQGMAYAQLAELPVQYGLYASFMGVLIYWLFATSKDITIGPVAVMSTLVGTMITEVQSNHPEMKGPEIAGSIAIICGAIVTFMGLFGLGFIVDFIPLPAISAFMTGSALNICSGQVSKMLGETADIDTSGPTYKIIIDTLKYLPTSTLDAAVGVTAMVMLYIIRSACNYGAKKNPSRAKIFFFMSTLRTVFVILFYTMIGAAVNLHRKHNPAFKLLGHVPRGFQDVGAPNMDPKMIAAYANQLPAAVIVLLIEHIAISKSFGRVNNYTIDPSQELVAIGVSNLLGPFLGAYPATGSFSRTAIKSKAGVRTPLAGIITAIVVLLAIYALTEVFFYIPKASLAGVIIHAVGDLITPPNTVYQFWRVSPLDAIIFFIGVIVSVFSTIEVGIYCTVCISAAVLLFRVAKARGQFLGRVTIHSVVGDHLVDGEGKYGTIDTKGLPSDDEDRFHRSIFLPIDHTDGTNPEIEVEQPFPGIFIYRFSEGFNYPNANHYTDYLVRTIFQHTRRTNPFSYSKPGDRPWNNPGPRKGKQEPDRSHLPTLRAIILDFSSVNNVDVTSIQNLIDVRNQLDLYASPDTVQWHFAHINNRWTKRALAAAGFGYPTPASENGFKRWKPIFSVAEIEGSSSAAAHAEMMNHQREARQAELHRDDVESNFRSNTDVKSQSETIEHETQDTSDSRSSQDDKFSRDLEVSKAYRERPKVAVVQGLNRPFFHIDLTSALQSAVANASQHDPTALLQGQTS</sequence>
<feature type="transmembrane region" description="Helical" evidence="6">
    <location>
        <begin position="289"/>
        <end position="311"/>
    </location>
</feature>
<dbReference type="InterPro" id="IPR011547">
    <property type="entry name" value="SLC26A/SulP_dom"/>
</dbReference>
<feature type="region of interest" description="Disordered" evidence="5">
    <location>
        <begin position="614"/>
        <end position="642"/>
    </location>
</feature>
<dbReference type="Gene3D" id="3.30.750.24">
    <property type="entry name" value="STAS domain"/>
    <property type="match status" value="1"/>
</dbReference>
<dbReference type="Pfam" id="PF00916">
    <property type="entry name" value="Sulfate_transp"/>
    <property type="match status" value="1"/>
</dbReference>
<dbReference type="PANTHER" id="PTHR11814">
    <property type="entry name" value="SULFATE TRANSPORTER"/>
    <property type="match status" value="1"/>
</dbReference>
<accession>A0A3A3A6D0</accession>
<evidence type="ECO:0000313" key="9">
    <source>
        <dbReference type="Proteomes" id="UP000266188"/>
    </source>
</evidence>
<feature type="transmembrane region" description="Helical" evidence="6">
    <location>
        <begin position="344"/>
        <end position="365"/>
    </location>
</feature>
<evidence type="ECO:0000256" key="6">
    <source>
        <dbReference type="SAM" id="Phobius"/>
    </source>
</evidence>
<feature type="transmembrane region" description="Helical" evidence="6">
    <location>
        <begin position="90"/>
        <end position="108"/>
    </location>
</feature>
<reference evidence="9" key="1">
    <citation type="submission" date="2017-02" db="EMBL/GenBank/DDBJ databases">
        <authorList>
            <person name="Tafer H."/>
            <person name="Lopandic K."/>
        </authorList>
    </citation>
    <scope>NUCLEOTIDE SEQUENCE [LARGE SCALE GENOMIC DNA]</scope>
    <source>
        <strain evidence="9">CBS 366.77</strain>
    </source>
</reference>
<feature type="transmembrane region" description="Helical" evidence="6">
    <location>
        <begin position="420"/>
        <end position="443"/>
    </location>
</feature>
<gene>
    <name evidence="8" type="ORF">PHISCL_02085</name>
</gene>
<name>A0A3A3A6D0_9EURO</name>
<comment type="caution">
    <text evidence="8">The sequence shown here is derived from an EMBL/GenBank/DDBJ whole genome shotgun (WGS) entry which is preliminary data.</text>
</comment>
<dbReference type="Proteomes" id="UP000266188">
    <property type="component" value="Unassembled WGS sequence"/>
</dbReference>
<dbReference type="InterPro" id="IPR002645">
    <property type="entry name" value="STAS_dom"/>
</dbReference>
<evidence type="ECO:0000256" key="1">
    <source>
        <dbReference type="ARBA" id="ARBA00004141"/>
    </source>
</evidence>
<keyword evidence="3 6" id="KW-1133">Transmembrane helix</keyword>
<dbReference type="Pfam" id="PF01740">
    <property type="entry name" value="STAS"/>
    <property type="match status" value="1"/>
</dbReference>
<organism evidence="8 9">
    <name type="scientific">Aspergillus sclerotialis</name>
    <dbReference type="NCBI Taxonomy" id="2070753"/>
    <lineage>
        <taxon>Eukaryota</taxon>
        <taxon>Fungi</taxon>
        <taxon>Dikarya</taxon>
        <taxon>Ascomycota</taxon>
        <taxon>Pezizomycotina</taxon>
        <taxon>Eurotiomycetes</taxon>
        <taxon>Eurotiomycetidae</taxon>
        <taxon>Eurotiales</taxon>
        <taxon>Aspergillaceae</taxon>
        <taxon>Aspergillus</taxon>
        <taxon>Aspergillus subgen. Polypaecilum</taxon>
    </lineage>
</organism>
<feature type="transmembrane region" description="Helical" evidence="6">
    <location>
        <begin position="120"/>
        <end position="139"/>
    </location>
</feature>
<evidence type="ECO:0000259" key="7">
    <source>
        <dbReference type="PROSITE" id="PS50801"/>
    </source>
</evidence>
<dbReference type="PROSITE" id="PS01130">
    <property type="entry name" value="SLC26A"/>
    <property type="match status" value="1"/>
</dbReference>
<feature type="region of interest" description="Disordered" evidence="5">
    <location>
        <begin position="738"/>
        <end position="794"/>
    </location>
</feature>
<dbReference type="AlphaFoldDB" id="A0A3A3A6D0"/>
<proteinExistence type="predicted"/>
<feature type="compositionally biased region" description="Basic and acidic residues" evidence="5">
    <location>
        <begin position="773"/>
        <end position="794"/>
    </location>
</feature>
<keyword evidence="9" id="KW-1185">Reference proteome</keyword>
<dbReference type="InterPro" id="IPR018045">
    <property type="entry name" value="S04_transporter_CS"/>
</dbReference>
<evidence type="ECO:0000256" key="4">
    <source>
        <dbReference type="ARBA" id="ARBA00023136"/>
    </source>
</evidence>
<feature type="transmembrane region" description="Helical" evidence="6">
    <location>
        <begin position="258"/>
        <end position="277"/>
    </location>
</feature>
<dbReference type="STRING" id="2070753.A0A3A3A6D0"/>
<feature type="transmembrane region" description="Helical" evidence="6">
    <location>
        <begin position="477"/>
        <end position="509"/>
    </location>
</feature>
<dbReference type="GO" id="GO:0016020">
    <property type="term" value="C:membrane"/>
    <property type="evidence" value="ECO:0007669"/>
    <property type="project" value="UniProtKB-SubCell"/>
</dbReference>
<comment type="subcellular location">
    <subcellularLocation>
        <location evidence="1">Membrane</location>
        <topology evidence="1">Multi-pass membrane protein</topology>
    </subcellularLocation>
</comment>
<dbReference type="InterPro" id="IPR036513">
    <property type="entry name" value="STAS_dom_sf"/>
</dbReference>
<dbReference type="NCBIfam" id="TIGR00815">
    <property type="entry name" value="sulP"/>
    <property type="match status" value="1"/>
</dbReference>
<dbReference type="InterPro" id="IPR001902">
    <property type="entry name" value="SLC26A/SulP_fam"/>
</dbReference>
<evidence type="ECO:0000256" key="5">
    <source>
        <dbReference type="SAM" id="MobiDB-lite"/>
    </source>
</evidence>
<dbReference type="GO" id="GO:0008271">
    <property type="term" value="F:secondary active sulfate transmembrane transporter activity"/>
    <property type="evidence" value="ECO:0007669"/>
    <property type="project" value="InterPro"/>
</dbReference>
<evidence type="ECO:0000256" key="3">
    <source>
        <dbReference type="ARBA" id="ARBA00022989"/>
    </source>
</evidence>
<dbReference type="CDD" id="cd07042">
    <property type="entry name" value="STAS_SulP_like_sulfate_transporter"/>
    <property type="match status" value="1"/>
</dbReference>
<feature type="compositionally biased region" description="Basic and acidic residues" evidence="5">
    <location>
        <begin position="740"/>
        <end position="759"/>
    </location>
</feature>
<keyword evidence="2 6" id="KW-0812">Transmembrane</keyword>
<dbReference type="EMBL" id="MVGC01000044">
    <property type="protein sequence ID" value="RJE25545.1"/>
    <property type="molecule type" value="Genomic_DNA"/>
</dbReference>
<evidence type="ECO:0000256" key="2">
    <source>
        <dbReference type="ARBA" id="ARBA00022692"/>
    </source>
</evidence>
<feature type="domain" description="STAS" evidence="7">
    <location>
        <begin position="580"/>
        <end position="705"/>
    </location>
</feature>
<feature type="compositionally biased region" description="Polar residues" evidence="5">
    <location>
        <begin position="760"/>
        <end position="772"/>
    </location>
</feature>